<evidence type="ECO:0008006" key="4">
    <source>
        <dbReference type="Google" id="ProtNLM"/>
    </source>
</evidence>
<accession>A0A517LWT2</accession>
<feature type="transmembrane region" description="Helical" evidence="1">
    <location>
        <begin position="76"/>
        <end position="95"/>
    </location>
</feature>
<feature type="transmembrane region" description="Helical" evidence="1">
    <location>
        <begin position="35"/>
        <end position="56"/>
    </location>
</feature>
<feature type="transmembrane region" description="Helical" evidence="1">
    <location>
        <begin position="243"/>
        <end position="267"/>
    </location>
</feature>
<sequence length="272" mass="30857">MLHKRTRRTIALSITAIAVLIAAVATWLIRQRLGHASMATGWTLLASVGLLMLLGLRKKLVMLPILPVRVWTQFHIYTGLFALAIYLMHVPVVIASGFFESTLSLLFLSVAGSGLYGVWISRRGAKRLTAIAGEYRFDRFGWHRRTIADRASEIVTEVGQTGDVPVIAKFYRERLQHYFSTRPSLAYVLVPTSHRKRRLLTELGELDRYFASNVKQAAGRLAALIRNRDDLDYHYATQLRMRMWLAIHIALTVAMLVFIVVHVLMVLRFQGA</sequence>
<evidence type="ECO:0000256" key="1">
    <source>
        <dbReference type="SAM" id="Phobius"/>
    </source>
</evidence>
<dbReference type="AlphaFoldDB" id="A0A517LWT2"/>
<dbReference type="EMBL" id="CP036261">
    <property type="protein sequence ID" value="QDS87077.1"/>
    <property type="molecule type" value="Genomic_DNA"/>
</dbReference>
<protein>
    <recommendedName>
        <fullName evidence="4">Ferric reductase like transmembrane component</fullName>
    </recommendedName>
</protein>
<name>A0A517LWT2_9BACT</name>
<feature type="transmembrane region" description="Helical" evidence="1">
    <location>
        <begin position="9"/>
        <end position="29"/>
    </location>
</feature>
<organism evidence="2 3">
    <name type="scientific">Rosistilla ulvae</name>
    <dbReference type="NCBI Taxonomy" id="1930277"/>
    <lineage>
        <taxon>Bacteria</taxon>
        <taxon>Pseudomonadati</taxon>
        <taxon>Planctomycetota</taxon>
        <taxon>Planctomycetia</taxon>
        <taxon>Pirellulales</taxon>
        <taxon>Pirellulaceae</taxon>
        <taxon>Rosistilla</taxon>
    </lineage>
</organism>
<dbReference type="Proteomes" id="UP000319557">
    <property type="component" value="Chromosome"/>
</dbReference>
<keyword evidence="1" id="KW-0472">Membrane</keyword>
<reference evidence="2 3" key="1">
    <citation type="submission" date="2019-02" db="EMBL/GenBank/DDBJ databases">
        <title>Deep-cultivation of Planctomycetes and their phenomic and genomic characterization uncovers novel biology.</title>
        <authorList>
            <person name="Wiegand S."/>
            <person name="Jogler M."/>
            <person name="Boedeker C."/>
            <person name="Pinto D."/>
            <person name="Vollmers J."/>
            <person name="Rivas-Marin E."/>
            <person name="Kohn T."/>
            <person name="Peeters S.H."/>
            <person name="Heuer A."/>
            <person name="Rast P."/>
            <person name="Oberbeckmann S."/>
            <person name="Bunk B."/>
            <person name="Jeske O."/>
            <person name="Meyerdierks A."/>
            <person name="Storesund J.E."/>
            <person name="Kallscheuer N."/>
            <person name="Luecker S."/>
            <person name="Lage O.M."/>
            <person name="Pohl T."/>
            <person name="Merkel B.J."/>
            <person name="Hornburger P."/>
            <person name="Mueller R.-W."/>
            <person name="Bruemmer F."/>
            <person name="Labrenz M."/>
            <person name="Spormann A.M."/>
            <person name="Op den Camp H."/>
            <person name="Overmann J."/>
            <person name="Amann R."/>
            <person name="Jetten M.S.M."/>
            <person name="Mascher T."/>
            <person name="Medema M.H."/>
            <person name="Devos D.P."/>
            <person name="Kaster A.-K."/>
            <person name="Ovreas L."/>
            <person name="Rohde M."/>
            <person name="Galperin M.Y."/>
            <person name="Jogler C."/>
        </authorList>
    </citation>
    <scope>NUCLEOTIDE SEQUENCE [LARGE SCALE GENOMIC DNA]</scope>
    <source>
        <strain evidence="2 3">EC9</strain>
    </source>
</reference>
<gene>
    <name evidence="2" type="ORF">EC9_12530</name>
</gene>
<dbReference type="KEGG" id="ruv:EC9_12530"/>
<evidence type="ECO:0000313" key="3">
    <source>
        <dbReference type="Proteomes" id="UP000319557"/>
    </source>
</evidence>
<dbReference type="RefSeq" id="WP_145118606.1">
    <property type="nucleotide sequence ID" value="NZ_CP036261.1"/>
</dbReference>
<keyword evidence="1" id="KW-1133">Transmembrane helix</keyword>
<dbReference type="OrthoDB" id="8480418at2"/>
<evidence type="ECO:0000313" key="2">
    <source>
        <dbReference type="EMBL" id="QDS87077.1"/>
    </source>
</evidence>
<keyword evidence="3" id="KW-1185">Reference proteome</keyword>
<proteinExistence type="predicted"/>
<feature type="transmembrane region" description="Helical" evidence="1">
    <location>
        <begin position="101"/>
        <end position="119"/>
    </location>
</feature>
<keyword evidence="1" id="KW-0812">Transmembrane</keyword>